<organism evidence="4 5">
    <name type="scientific">Symbiodinium pilosum</name>
    <name type="common">Dinoflagellate</name>
    <dbReference type="NCBI Taxonomy" id="2952"/>
    <lineage>
        <taxon>Eukaryota</taxon>
        <taxon>Sar</taxon>
        <taxon>Alveolata</taxon>
        <taxon>Dinophyceae</taxon>
        <taxon>Suessiales</taxon>
        <taxon>Symbiodiniaceae</taxon>
        <taxon>Symbiodinium</taxon>
    </lineage>
</organism>
<dbReference type="SUPFAM" id="SSF52540">
    <property type="entry name" value="P-loop containing nucleoside triphosphate hydrolases"/>
    <property type="match status" value="1"/>
</dbReference>
<dbReference type="GO" id="GO:0003677">
    <property type="term" value="F:DNA binding"/>
    <property type="evidence" value="ECO:0007669"/>
    <property type="project" value="InterPro"/>
</dbReference>
<feature type="compositionally biased region" description="Basic and acidic residues" evidence="1">
    <location>
        <begin position="555"/>
        <end position="566"/>
    </location>
</feature>
<dbReference type="InterPro" id="IPR050742">
    <property type="entry name" value="Helicase_Restrict-Modif_Enz"/>
</dbReference>
<feature type="domain" description="Helicase C-terminal" evidence="3">
    <location>
        <begin position="305"/>
        <end position="451"/>
    </location>
</feature>
<protein>
    <recommendedName>
        <fullName evidence="6">Helicase</fullName>
    </recommendedName>
</protein>
<feature type="region of interest" description="Disordered" evidence="1">
    <location>
        <begin position="447"/>
        <end position="476"/>
    </location>
</feature>
<dbReference type="GO" id="GO:0005524">
    <property type="term" value="F:ATP binding"/>
    <property type="evidence" value="ECO:0007669"/>
    <property type="project" value="InterPro"/>
</dbReference>
<proteinExistence type="predicted"/>
<feature type="region of interest" description="Disordered" evidence="1">
    <location>
        <begin position="527"/>
        <end position="566"/>
    </location>
</feature>
<dbReference type="PANTHER" id="PTHR47396:SF1">
    <property type="entry name" value="ATP-DEPENDENT HELICASE IRC3-RELATED"/>
    <property type="match status" value="1"/>
</dbReference>
<dbReference type="Gene3D" id="3.40.50.300">
    <property type="entry name" value="P-loop containing nucleotide triphosphate hydrolases"/>
    <property type="match status" value="2"/>
</dbReference>
<dbReference type="AlphaFoldDB" id="A0A812VTC8"/>
<evidence type="ECO:0000259" key="2">
    <source>
        <dbReference type="PROSITE" id="PS51192"/>
    </source>
</evidence>
<dbReference type="SMART" id="SM00490">
    <property type="entry name" value="HELICc"/>
    <property type="match status" value="1"/>
</dbReference>
<evidence type="ECO:0008006" key="6">
    <source>
        <dbReference type="Google" id="ProtNLM"/>
    </source>
</evidence>
<reference evidence="4" key="1">
    <citation type="submission" date="2021-02" db="EMBL/GenBank/DDBJ databases">
        <authorList>
            <person name="Dougan E. K."/>
            <person name="Rhodes N."/>
            <person name="Thang M."/>
            <person name="Chan C."/>
        </authorList>
    </citation>
    <scope>NUCLEOTIDE SEQUENCE</scope>
</reference>
<dbReference type="Proteomes" id="UP000649617">
    <property type="component" value="Unassembled WGS sequence"/>
</dbReference>
<evidence type="ECO:0000259" key="3">
    <source>
        <dbReference type="PROSITE" id="PS51194"/>
    </source>
</evidence>
<sequence>MFIARKLMWAAALKTGTELPPWFFERQNLSRRQMGVDLVSIDGGTVVLCHSGSDNATALHRDIKRFLRTAVWVCKANDCLLITSWGTKLPEQSKQWLKKHGAKHKTISNAEVQRLAATLAQDSVHEELGMSESSPHPPPLRPCQQACLEACANGARVIQMACGTGKTRVIQELARNISDQVLIIVPSRLLLEQFASDFPNFCEVGTGYNHQINKRAAGFIAVSNSVHLLKDLRFGAIFVDEAHHPLPQGVPQGKDIYFFSATHRNATDFKYSMGQAIEDGILCDYDLTVPVITQSHAYACLASLLLRNHGRFRRVLAYCNSVREAKLVRQVLEKFGLAAWHINAATSRSERKAVIQTFSGDMQGLMHVLVTVEVLGEGVNIPNADTCMFVEPRNSFRAIVQAVGRILRQHVCKPLAHIILPAMPLFASAAVPASDASKALLVAPTSESSPTSVCLDTGGEASTSSLATSRGSTVSTQAVPRDLRTANVTAGAAQSRSNACRSYKGTLGGSEAAPTIAWHASLEVSSPAASRKCGPDGGSSSNSSRSFQAHFHPGTRQDDVVKSQKDTDFSRLSAAAEGRLQHAGGMFRKSSVAQRKVVAVHAMLTTGADTVVYQSSSEVTFSSSSWLAVNMASADKSWQSPDLRGNMFGLPARGKESPCTDNFVTGSSFTDSSSSRPALPDQEGIQALHPAPMEGLGFKVARSSLAWTDTSHASQLERFLSAIAQADSRLANSTMSSLRRRLDFVDCRSLQNTGLMAIQSCFDQLLACLQPRGPHDKWEKRLHELEDFVERHGRMPSKRSAEPKEKSLYVWSRDTVDSVRRSGATAAHRRTQLCASSSLLLRRQVLKWLDDPGASFRARCGELKEYLTKYGKLPQRGSDSTSEPANLYHWLRSQKASIHRHAFSPVKERSRREELSRIHALVSEFLCAPLRPPMPIRQDKCLELQGFVSQAGRLPVDTKNNYESKLYQWMHAQRRKLPERQAEDQSLLLHLHPLITEFFRKDPAVRSVATTEAVGQDS</sequence>
<comment type="caution">
    <text evidence="4">The sequence shown here is derived from an EMBL/GenBank/DDBJ whole genome shotgun (WGS) entry which is preliminary data.</text>
</comment>
<dbReference type="PROSITE" id="PS51194">
    <property type="entry name" value="HELICASE_CTER"/>
    <property type="match status" value="1"/>
</dbReference>
<dbReference type="PANTHER" id="PTHR47396">
    <property type="entry name" value="TYPE I RESTRICTION ENZYME ECOKI R PROTEIN"/>
    <property type="match status" value="1"/>
</dbReference>
<evidence type="ECO:0000313" key="5">
    <source>
        <dbReference type="Proteomes" id="UP000649617"/>
    </source>
</evidence>
<dbReference type="InterPro" id="IPR027417">
    <property type="entry name" value="P-loop_NTPase"/>
</dbReference>
<dbReference type="Pfam" id="PF04851">
    <property type="entry name" value="ResIII"/>
    <property type="match status" value="1"/>
</dbReference>
<feature type="domain" description="Helicase ATP-binding" evidence="2">
    <location>
        <begin position="147"/>
        <end position="281"/>
    </location>
</feature>
<evidence type="ECO:0000313" key="4">
    <source>
        <dbReference type="EMBL" id="CAE7651242.1"/>
    </source>
</evidence>
<accession>A0A812VTC8</accession>
<dbReference type="InterPro" id="IPR014001">
    <property type="entry name" value="Helicase_ATP-bd"/>
</dbReference>
<evidence type="ECO:0000256" key="1">
    <source>
        <dbReference type="SAM" id="MobiDB-lite"/>
    </source>
</evidence>
<keyword evidence="5" id="KW-1185">Reference proteome</keyword>
<dbReference type="Pfam" id="PF00271">
    <property type="entry name" value="Helicase_C"/>
    <property type="match status" value="1"/>
</dbReference>
<dbReference type="SMART" id="SM00487">
    <property type="entry name" value="DEXDc"/>
    <property type="match status" value="1"/>
</dbReference>
<gene>
    <name evidence="4" type="ORF">SPIL2461_LOCUS17392</name>
</gene>
<name>A0A812VTC8_SYMPI</name>
<dbReference type="PROSITE" id="PS51192">
    <property type="entry name" value="HELICASE_ATP_BIND_1"/>
    <property type="match status" value="1"/>
</dbReference>
<dbReference type="EMBL" id="CAJNIZ010043147">
    <property type="protein sequence ID" value="CAE7651242.1"/>
    <property type="molecule type" value="Genomic_DNA"/>
</dbReference>
<dbReference type="InterPro" id="IPR006935">
    <property type="entry name" value="Helicase/UvrB_N"/>
</dbReference>
<dbReference type="GO" id="GO:0005829">
    <property type="term" value="C:cytosol"/>
    <property type="evidence" value="ECO:0007669"/>
    <property type="project" value="TreeGrafter"/>
</dbReference>
<dbReference type="InterPro" id="IPR001650">
    <property type="entry name" value="Helicase_C-like"/>
</dbReference>
<dbReference type="OrthoDB" id="3270319at2759"/>
<dbReference type="GO" id="GO:0016787">
    <property type="term" value="F:hydrolase activity"/>
    <property type="evidence" value="ECO:0007669"/>
    <property type="project" value="InterPro"/>
</dbReference>